<keyword evidence="2" id="KW-0418">Kinase</keyword>
<dbReference type="SUPFAM" id="SSF55186">
    <property type="entry name" value="ThrRS/AlaRS common domain"/>
    <property type="match status" value="1"/>
</dbReference>
<dbReference type="Pfam" id="PF00485">
    <property type="entry name" value="PRK"/>
    <property type="match status" value="1"/>
</dbReference>
<organism evidence="2 3">
    <name type="scientific">Irregularibacter muris</name>
    <dbReference type="NCBI Taxonomy" id="1796619"/>
    <lineage>
        <taxon>Bacteria</taxon>
        <taxon>Bacillati</taxon>
        <taxon>Bacillota</taxon>
        <taxon>Clostridia</taxon>
        <taxon>Eubacteriales</taxon>
        <taxon>Eubacteriaceae</taxon>
        <taxon>Irregularibacter</taxon>
    </lineage>
</organism>
<keyword evidence="2" id="KW-0808">Transferase</keyword>
<protein>
    <submittedName>
        <fullName evidence="2">Nucleoside kinase</fullName>
    </submittedName>
</protein>
<dbReference type="RefSeq" id="WP_257528996.1">
    <property type="nucleotide sequence ID" value="NZ_JANKAS010000001.1"/>
</dbReference>
<dbReference type="Proteomes" id="UP001205748">
    <property type="component" value="Unassembled WGS sequence"/>
</dbReference>
<dbReference type="InterPro" id="IPR018163">
    <property type="entry name" value="Thr/Ala-tRNA-synth_IIc_edit"/>
</dbReference>
<gene>
    <name evidence="2" type="ORF">NSA47_01130</name>
</gene>
<dbReference type="InterPro" id="IPR027417">
    <property type="entry name" value="P-loop_NTPase"/>
</dbReference>
<reference evidence="2" key="1">
    <citation type="submission" date="2022-07" db="EMBL/GenBank/DDBJ databases">
        <title>Enhanced cultured diversity of the mouse gut microbiota enables custom-made synthetic communities.</title>
        <authorList>
            <person name="Afrizal A."/>
        </authorList>
    </citation>
    <scope>NUCLEOTIDE SEQUENCE</scope>
    <source>
        <strain evidence="2">DSM 28593</strain>
    </source>
</reference>
<dbReference type="AlphaFoldDB" id="A0AAE3HFE9"/>
<accession>A0AAE3HFE9</accession>
<dbReference type="InterPro" id="IPR006083">
    <property type="entry name" value="PRK/URK"/>
</dbReference>
<evidence type="ECO:0000313" key="2">
    <source>
        <dbReference type="EMBL" id="MCR1897593.1"/>
    </source>
</evidence>
<proteinExistence type="predicted"/>
<sequence>MDNKQIIITFSNGVKKQYPRGISLLELSQEKQPLHETPIVAAKANGDLKELFNKLYEDTHVRFLDLKTTDGIRIYQRSLAFILIKAARDLFPDRQLSVEHSLGGGLYCELHGKKNLTKDEVNQIKQRMQEIIDENLPISKKEIDIKEAKEIFRRNREPEKVNLMRYRRENKLNMYTLEDYNNYFYGYMVPSTGLLQLFDLKFYLPGIVLLSPTINSSKKCIEFKEQKKLFSVYREYEKWGRILEVSDVAILNESIEVEKITDLIRVAEANHEKKISKIADEIYQQRDRTRVILIAGPSSSGKTTFAHRLSTHLKVNGLKPIEISLDDYFVNREFTPKDENGEYDFENIEAIDIELFNEHLLNLIQGEEVEIPTFNFVTGQREYRGRILRVTKDNPIIVEGIHGLNERLTGDIPKDNKYKIYISPLTQLNVDQHNRIHTTDIRLIRRMIRDSKYRNYNALSTLQRWQSVRRGEEKYIFPYQEEADRMFNSALFYELSVLKKYVEPLLLEIPHDSEYYSEAKRLLKFLKYFLSIEDESSILQNSILREFIGGNIYHS</sequence>
<keyword evidence="3" id="KW-1185">Reference proteome</keyword>
<dbReference type="GO" id="GO:0005524">
    <property type="term" value="F:ATP binding"/>
    <property type="evidence" value="ECO:0007669"/>
    <property type="project" value="InterPro"/>
</dbReference>
<dbReference type="GO" id="GO:0016301">
    <property type="term" value="F:kinase activity"/>
    <property type="evidence" value="ECO:0007669"/>
    <property type="project" value="UniProtKB-KW"/>
</dbReference>
<dbReference type="EMBL" id="JANKAS010000001">
    <property type="protein sequence ID" value="MCR1897593.1"/>
    <property type="molecule type" value="Genomic_DNA"/>
</dbReference>
<comment type="caution">
    <text evidence="2">The sequence shown here is derived from an EMBL/GenBank/DDBJ whole genome shotgun (WGS) entry which is preliminary data.</text>
</comment>
<dbReference type="Gene3D" id="3.30.980.10">
    <property type="entry name" value="Threonyl-trna Synthetase, Chain A, domain 2"/>
    <property type="match status" value="1"/>
</dbReference>
<dbReference type="Gene3D" id="3.40.50.300">
    <property type="entry name" value="P-loop containing nucleotide triphosphate hydrolases"/>
    <property type="match status" value="1"/>
</dbReference>
<dbReference type="CDD" id="cd01667">
    <property type="entry name" value="TGS_ThrRS"/>
    <property type="match status" value="1"/>
</dbReference>
<dbReference type="PANTHER" id="PTHR10285">
    <property type="entry name" value="URIDINE KINASE"/>
    <property type="match status" value="1"/>
</dbReference>
<evidence type="ECO:0000313" key="3">
    <source>
        <dbReference type="Proteomes" id="UP001205748"/>
    </source>
</evidence>
<dbReference type="SUPFAM" id="SSF52540">
    <property type="entry name" value="P-loop containing nucleoside triphosphate hydrolases"/>
    <property type="match status" value="1"/>
</dbReference>
<dbReference type="CDD" id="cd02028">
    <property type="entry name" value="UMPK_like"/>
    <property type="match status" value="1"/>
</dbReference>
<feature type="domain" description="Phosphoribulokinase/uridine kinase" evidence="1">
    <location>
        <begin position="291"/>
        <end position="488"/>
    </location>
</feature>
<evidence type="ECO:0000259" key="1">
    <source>
        <dbReference type="Pfam" id="PF00485"/>
    </source>
</evidence>
<name>A0AAE3HFE9_9FIRM</name>